<evidence type="ECO:0000259" key="1">
    <source>
        <dbReference type="Pfam" id="PF04717"/>
    </source>
</evidence>
<organism evidence="2 3">
    <name type="scientific">Taibaiella soli</name>
    <dbReference type="NCBI Taxonomy" id="1649169"/>
    <lineage>
        <taxon>Bacteria</taxon>
        <taxon>Pseudomonadati</taxon>
        <taxon>Bacteroidota</taxon>
        <taxon>Chitinophagia</taxon>
        <taxon>Chitinophagales</taxon>
        <taxon>Chitinophagaceae</taxon>
        <taxon>Taibaiella</taxon>
    </lineage>
</organism>
<dbReference type="InterPro" id="IPR006531">
    <property type="entry name" value="Gp5/Vgr_OB"/>
</dbReference>
<dbReference type="InterPro" id="IPR037026">
    <property type="entry name" value="Vgr_OB-fold_dom_sf"/>
</dbReference>
<dbReference type="Pfam" id="PF04717">
    <property type="entry name" value="Phage_base_V"/>
    <property type="match status" value="1"/>
</dbReference>
<dbReference type="RefSeq" id="WP_111000412.1">
    <property type="nucleotide sequence ID" value="NZ_QKTW01000025.1"/>
</dbReference>
<protein>
    <submittedName>
        <fullName evidence="2">Vgr family protein</fullName>
    </submittedName>
</protein>
<dbReference type="Gene3D" id="2.40.50.230">
    <property type="entry name" value="Gp5 N-terminal domain"/>
    <property type="match status" value="1"/>
</dbReference>
<evidence type="ECO:0000313" key="3">
    <source>
        <dbReference type="Proteomes" id="UP000248745"/>
    </source>
</evidence>
<dbReference type="AlphaFoldDB" id="A0A2W2B5K6"/>
<dbReference type="Pfam" id="PF05954">
    <property type="entry name" value="Phage_GPD"/>
    <property type="match status" value="1"/>
</dbReference>
<sequence>MATLANEGKPNTDTGALEKAALKQAEELVINKLEQKVGAEFQKIAGTAQQAAAVPQFAEQFVDPDQLITRDNQPVIPGFEVNKPSLDAAIEEPVYATPKKKIDWENNDNVAAYTCADIFVGSYTIKSFESFQLSQSVTAHHTFELVIGHDALLSQDGSRVVDDQWLSNACKLMGEKISIGFYYHIWPDQKRWFEGIVTNVSYRRCTYGFGEIVISGGSPTLLLDAAPHTQSFTGNTVQSIATEILNQAGLDTKGVKSRFGRPLPYSCQYNETHYNYLARLAAGYGDWFWYDGVDLYFGKPEFFKPDVKLVLGRDVYEMEAGMNARHTQTEHYGYNSSDHEALRHDTFEITGVDYFGEKALTTSEQMFKTPTRQVAPVRAIDAKEVTASQKSMATAKATELFNIKGRSTNPYLFPGCVVILEIRDVSTNKKTHYATLIITELRQILSYDGSYDCEFVGIPQKTENLPFHQFTMPIAEPQLATVTDNKDSQGRVKVQFPWQEDPTDFIRVLSPDAGSSDKVGTNRGFVSIPEIGDQVLVGFMHNNPDRPFVMGGMFHGKIGGGGGEGNNVKSLTSKSGHTVRLDDGGGILVKDKNGNEVHVDGAGNITATSSATNESIVGATKGNPNGVAKIKMDSGGNITVEGNTGITFKTGESSITMLSTGVIMVKGKIIGVAGENIGVSGTKSIVITSPDNNLTGKSTKLNGGDVFIN</sequence>
<feature type="domain" description="Gp5/Type VI secretion system Vgr protein OB-fold" evidence="1">
    <location>
        <begin position="479"/>
        <end position="554"/>
    </location>
</feature>
<reference evidence="2 3" key="1">
    <citation type="submission" date="2018-06" db="EMBL/GenBank/DDBJ databases">
        <title>Mucibacter soli gen. nov., sp. nov., a new member of the family Chitinophagaceae producing mucin.</title>
        <authorList>
            <person name="Kim M.-K."/>
            <person name="Park S."/>
            <person name="Kim T.-S."/>
            <person name="Joung Y."/>
            <person name="Han J.-H."/>
            <person name="Kim S.B."/>
        </authorList>
    </citation>
    <scope>NUCLEOTIDE SEQUENCE [LARGE SCALE GENOMIC DNA]</scope>
    <source>
        <strain evidence="2 3">R1-15</strain>
    </source>
</reference>
<dbReference type="OrthoDB" id="7033094at2"/>
<dbReference type="EMBL" id="QKTW01000025">
    <property type="protein sequence ID" value="PZF71267.1"/>
    <property type="molecule type" value="Genomic_DNA"/>
</dbReference>
<dbReference type="SUPFAM" id="SSF69279">
    <property type="entry name" value="Phage tail proteins"/>
    <property type="match status" value="1"/>
</dbReference>
<proteinExistence type="predicted"/>
<evidence type="ECO:0000313" key="2">
    <source>
        <dbReference type="EMBL" id="PZF71267.1"/>
    </source>
</evidence>
<dbReference type="Proteomes" id="UP000248745">
    <property type="component" value="Unassembled WGS sequence"/>
</dbReference>
<comment type="caution">
    <text evidence="2">The sequence shown here is derived from an EMBL/GenBank/DDBJ whole genome shotgun (WGS) entry which is preliminary data.</text>
</comment>
<dbReference type="Gene3D" id="3.55.50.10">
    <property type="entry name" value="Baseplate protein-like domains"/>
    <property type="match status" value="1"/>
</dbReference>
<dbReference type="SUPFAM" id="SSF69255">
    <property type="entry name" value="gp5 N-terminal domain-like"/>
    <property type="match status" value="1"/>
</dbReference>
<keyword evidence="3" id="KW-1185">Reference proteome</keyword>
<accession>A0A2W2B5K6</accession>
<name>A0A2W2B5K6_9BACT</name>
<gene>
    <name evidence="2" type="ORF">DN068_18385</name>
</gene>